<dbReference type="InterPro" id="IPR013783">
    <property type="entry name" value="Ig-like_fold"/>
</dbReference>
<sequence>MAALDAAAAPCPITTIAPATSLPDAAVGSAYAQSFTASNGAGLPFAFALTGGLPAATGLALSPQGPGSAQLSGTPAEVGTYVFTLSATDSSGCSGGRIYALDVVPGSQTISFTSSPPADAVVGDTYAVSATATSGLPVVFSIAPAAATVCSLAGSIVTFDAAGTCAIEANQAGDANWNPAPQAQQSFTVGRGTQTITFTSTAPADAVVAGATYEVAATASSGLPVTFSIDAAAAAVCSISGSTVSFQGAGSCVVNADQAGDADWNPAQAQQSFAVGRGAQTISFTSSPPSDAAVGDTYAVAATATSGLPVVFSITPAAASVCSLAGSLVTFDAAGTCVIEANQAGDADWNAAPAVQQSVPVERVEQTITFTSTPPGSAAVGGPGYAVSATASSSLAVTLSIDPSASGVCTLAGATVSFQAVGTCVVNADQAGDATYAPAPRVQQSVAVGPGSQTITFTSTAPPGAVVAGAAYAATATASSGLPVTLSIAPAAASVCAISGGTVSFHGAGTCIVAANQPGDANWNPAPQAQQSFMVGRGTQTITFTSPAPSGAVVAGAAYAATATANSGLPVTLSIDPAAASVCAIGGGTVSFHGAGTCIVNANQAGDANWNPAPQAQQSFTVGRGTQTITFTSTAPADAVVAGATYEVAATASSGLPVTFSIDAAATAVCSISGSTVSFQGAGSCVVNADQAGDADWNPAQAQQSFAVGRGAQTISFTSTPPSSAFVNGPTYTVAATSSSGLAVTFSIDASASAVCTVSGATVSFVGSGTCVVNANQAGDANWTPAPQVQQSFAVSSCVVLELGEVRHLSPGALPCVLNTSGSAAEYTLLPANFSDIGDSTLSLTATGIQPVSGPPLPRPAAQTFGLAPLRDAEAGHAHGPADPAALPLGRPHRPSDLIEAPRGSVTPLVPGQLIDINAAVGGCSGAPDIRKGRVEVVTTAQWAGQPLLFAVQEVVETTPGAGDWHPPVPGGYAALDLTVITDAFVMEPPGNTSNASGTLGSLARSGAMGLARDNLGLITDIDGNGGVILFFTPKMNQLSPPATSGITSGMFQPRDMFSAASCPNSNEGEILYLMVPDPTGVVNSNVRTLSFAFGNAMPTLVHHFAHMTSAWRRSYLHGATPQEEMWLDEAIAWQMQELVFFNTSVGLGPRMNIQLSDLTTGPNASRRVAAFNTYQNPMYGHDRVWLYQLSGTNGNRRVGPLLRHPTSNGTIPTVHENAAQNFSPSYTFLRYMLDRRNGDDAALLSSLVNTSASGLANLQAVFGVAPRDWARDFLIALYADDAVAAAAPEYRLPSWNYRSIYVGLGGYPLAVDPLSDGVPLAFSLRPGGGARYARFGVAAGQAAGLSLTEGGSTPNANVMTSILRTK</sequence>
<feature type="compositionally biased region" description="Low complexity" evidence="1">
    <location>
        <begin position="878"/>
        <end position="890"/>
    </location>
</feature>
<name>A0A2W5MIG4_9GAMM</name>
<comment type="caution">
    <text evidence="2">The sequence shown here is derived from an EMBL/GenBank/DDBJ whole genome shotgun (WGS) entry which is preliminary data.</text>
</comment>
<evidence type="ECO:0000313" key="2">
    <source>
        <dbReference type="EMBL" id="PZQ19677.1"/>
    </source>
</evidence>
<dbReference type="EMBL" id="QFPO01000001">
    <property type="protein sequence ID" value="PZQ19677.1"/>
    <property type="molecule type" value="Genomic_DNA"/>
</dbReference>
<accession>A0A2W5MIG4</accession>
<protein>
    <submittedName>
        <fullName evidence="2">Uncharacterized protein</fullName>
    </submittedName>
</protein>
<evidence type="ECO:0000313" key="3">
    <source>
        <dbReference type="Proteomes" id="UP000249046"/>
    </source>
</evidence>
<evidence type="ECO:0000256" key="1">
    <source>
        <dbReference type="SAM" id="MobiDB-lite"/>
    </source>
</evidence>
<dbReference type="Gene3D" id="2.60.40.10">
    <property type="entry name" value="Immunoglobulins"/>
    <property type="match status" value="1"/>
</dbReference>
<dbReference type="Proteomes" id="UP000249046">
    <property type="component" value="Unassembled WGS sequence"/>
</dbReference>
<gene>
    <name evidence="2" type="ORF">DI564_00055</name>
</gene>
<feature type="region of interest" description="Disordered" evidence="1">
    <location>
        <begin position="874"/>
        <end position="896"/>
    </location>
</feature>
<reference evidence="2 3" key="1">
    <citation type="submission" date="2017-08" db="EMBL/GenBank/DDBJ databases">
        <title>Infants hospitalized years apart are colonized by the same room-sourced microbial strains.</title>
        <authorList>
            <person name="Brooks B."/>
            <person name="Olm M.R."/>
            <person name="Firek B.A."/>
            <person name="Baker R."/>
            <person name="Thomas B.C."/>
            <person name="Morowitz M.J."/>
            <person name="Banfield J.F."/>
        </authorList>
    </citation>
    <scope>NUCLEOTIDE SEQUENCE [LARGE SCALE GENOMIC DNA]</scope>
    <source>
        <strain evidence="2">S2_005_003_R2_42</strain>
    </source>
</reference>
<proteinExistence type="predicted"/>
<organism evidence="2 3">
    <name type="scientific">Rhodanobacter denitrificans</name>
    <dbReference type="NCBI Taxonomy" id="666685"/>
    <lineage>
        <taxon>Bacteria</taxon>
        <taxon>Pseudomonadati</taxon>
        <taxon>Pseudomonadota</taxon>
        <taxon>Gammaproteobacteria</taxon>
        <taxon>Lysobacterales</taxon>
        <taxon>Rhodanobacteraceae</taxon>
        <taxon>Rhodanobacter</taxon>
    </lineage>
</organism>